<sequence>MRKSARIQVKGIQVYPDGREDKQDSQVMGSFYKRQGDYYIVYQESEVTGMVGVSTALRVEKNKLTLNRMGAAEQRQIFEKDVLHHSTYVTPFASFYLGALAEEMEISLTELGGHITLKYKLFADDKKISQNTLMILIKEDTPQ</sequence>
<reference evidence="1 2" key="1">
    <citation type="submission" date="2013-12" db="EMBL/GenBank/DDBJ databases">
        <authorList>
            <consortium name="DOE Joint Genome Institute"/>
            <person name="Smidt H."/>
            <person name="Huntemann M."/>
            <person name="Han J."/>
            <person name="Chen A."/>
            <person name="Kyrpides N."/>
            <person name="Mavromatis K."/>
            <person name="Markowitz V."/>
            <person name="Palaniappan K."/>
            <person name="Ivanova N."/>
            <person name="Schaumberg A."/>
            <person name="Pati A."/>
            <person name="Liolios K."/>
            <person name="Nordberg H.P."/>
            <person name="Cantor M.N."/>
            <person name="Hua S.X."/>
            <person name="Woyke T."/>
        </authorList>
    </citation>
    <scope>NUCLEOTIDE SEQUENCE [LARGE SCALE GENOMIC DNA]</scope>
    <source>
        <strain evidence="2">DSM 15288</strain>
    </source>
</reference>
<dbReference type="KEGG" id="dmt:DESME_15615"/>
<gene>
    <name evidence="1" type="ORF">DESME_15615</name>
</gene>
<evidence type="ECO:0000313" key="1">
    <source>
        <dbReference type="EMBL" id="AHF08300.1"/>
    </source>
</evidence>
<dbReference type="InterPro" id="IPR015231">
    <property type="entry name" value="DUF1934"/>
</dbReference>
<dbReference type="STRING" id="871968.DESME_15615"/>
<keyword evidence="2" id="KW-1185">Reference proteome</keyword>
<dbReference type="Proteomes" id="UP000010847">
    <property type="component" value="Chromosome"/>
</dbReference>
<accession>W0EBR3</accession>
<proteinExistence type="predicted"/>
<dbReference type="Gene3D" id="2.40.128.20">
    <property type="match status" value="1"/>
</dbReference>
<evidence type="ECO:0008006" key="3">
    <source>
        <dbReference type="Google" id="ProtNLM"/>
    </source>
</evidence>
<protein>
    <recommendedName>
        <fullName evidence="3">DUF1934 domain-containing protein</fullName>
    </recommendedName>
</protein>
<dbReference type="eggNOG" id="COG4506">
    <property type="taxonomic scope" value="Bacteria"/>
</dbReference>
<organism evidence="1 2">
    <name type="scientific">Desulfitobacterium metallireducens DSM 15288</name>
    <dbReference type="NCBI Taxonomy" id="871968"/>
    <lineage>
        <taxon>Bacteria</taxon>
        <taxon>Bacillati</taxon>
        <taxon>Bacillota</taxon>
        <taxon>Clostridia</taxon>
        <taxon>Eubacteriales</taxon>
        <taxon>Desulfitobacteriaceae</taxon>
        <taxon>Desulfitobacterium</taxon>
    </lineage>
</organism>
<dbReference type="InterPro" id="IPR012674">
    <property type="entry name" value="Calycin"/>
</dbReference>
<dbReference type="EMBL" id="CP007032">
    <property type="protein sequence ID" value="AHF08300.1"/>
    <property type="molecule type" value="Genomic_DNA"/>
</dbReference>
<name>W0EBR3_9FIRM</name>
<evidence type="ECO:0000313" key="2">
    <source>
        <dbReference type="Proteomes" id="UP000010847"/>
    </source>
</evidence>
<dbReference type="AlphaFoldDB" id="W0EBR3"/>
<dbReference type="HOGENOM" id="CLU_120388_0_2_9"/>
<dbReference type="Pfam" id="PF09148">
    <property type="entry name" value="DUF1934"/>
    <property type="match status" value="1"/>
</dbReference>
<dbReference type="SUPFAM" id="SSF50814">
    <property type="entry name" value="Lipocalins"/>
    <property type="match status" value="1"/>
</dbReference>